<evidence type="ECO:0000256" key="1">
    <source>
        <dbReference type="SAM" id="SignalP"/>
    </source>
</evidence>
<reference evidence="2" key="1">
    <citation type="submission" date="2023-01" db="EMBL/GenBank/DDBJ databases">
        <authorList>
            <person name="Van Ghelder C."/>
            <person name="Rancurel C."/>
        </authorList>
    </citation>
    <scope>NUCLEOTIDE SEQUENCE</scope>
    <source>
        <strain evidence="2">CNCM I-4278</strain>
    </source>
</reference>
<dbReference type="AlphaFoldDB" id="A0A9W4UKM7"/>
<name>A0A9W4UKM7_9PLEO</name>
<feature type="chain" id="PRO_5040830994" evidence="1">
    <location>
        <begin position="20"/>
        <end position="195"/>
    </location>
</feature>
<comment type="caution">
    <text evidence="2">The sequence shown here is derived from an EMBL/GenBank/DDBJ whole genome shotgun (WGS) entry which is preliminary data.</text>
</comment>
<protein>
    <submittedName>
        <fullName evidence="2">Uncharacterized protein</fullName>
    </submittedName>
</protein>
<sequence length="195" mass="21291">MRIVAASISILAAIGVVAALPAENFSKDSNIATAGCDNQGQDQYYNCNGRTRCYIDQECGGLLQSNQSTNMRYSLMALSRVPNERKFQNHQPISCVLWVKGTPNDPTDPILPMDPPQGLCFHYRNLVKGQFLPALYAKLAALDFTYHGPGQGCPYCGVTPLSISDQYTGAELYIDYTRRPCDLGGKDWGACPASV</sequence>
<proteinExistence type="predicted"/>
<organism evidence="2 3">
    <name type="scientific">Periconia digitata</name>
    <dbReference type="NCBI Taxonomy" id="1303443"/>
    <lineage>
        <taxon>Eukaryota</taxon>
        <taxon>Fungi</taxon>
        <taxon>Dikarya</taxon>
        <taxon>Ascomycota</taxon>
        <taxon>Pezizomycotina</taxon>
        <taxon>Dothideomycetes</taxon>
        <taxon>Pleosporomycetidae</taxon>
        <taxon>Pleosporales</taxon>
        <taxon>Massarineae</taxon>
        <taxon>Periconiaceae</taxon>
        <taxon>Periconia</taxon>
    </lineage>
</organism>
<keyword evidence="3" id="KW-1185">Reference proteome</keyword>
<evidence type="ECO:0000313" key="3">
    <source>
        <dbReference type="Proteomes" id="UP001152607"/>
    </source>
</evidence>
<dbReference type="Proteomes" id="UP001152607">
    <property type="component" value="Unassembled WGS sequence"/>
</dbReference>
<accession>A0A9W4UKM7</accession>
<dbReference type="EMBL" id="CAOQHR010000007">
    <property type="protein sequence ID" value="CAI6337049.1"/>
    <property type="molecule type" value="Genomic_DNA"/>
</dbReference>
<feature type="signal peptide" evidence="1">
    <location>
        <begin position="1"/>
        <end position="19"/>
    </location>
</feature>
<gene>
    <name evidence="2" type="ORF">PDIGIT_LOCUS10156</name>
</gene>
<evidence type="ECO:0000313" key="2">
    <source>
        <dbReference type="EMBL" id="CAI6337049.1"/>
    </source>
</evidence>
<keyword evidence="1" id="KW-0732">Signal</keyword>